<dbReference type="AlphaFoldDB" id="A0A5Q0H934"/>
<sequence length="307" mass="31417">MNEHELKGALRDAVVASSPPPPMDVAAALERGRRADRRRRATWGAGVAGLAVVGIAVGAALVPTAGGGAGPGVGAGPSNPAPPSVTLTGAPPPSAPSAPSSASSSTSETKPSWPDGQTDRTATSGPHADRATKLLADVGAALPAGLRAEDRERVGYPDHGPMTRVQGQYADTVDGVQVWEYTAITPLVRLGEPGVAKLRVEVETKGNNTIRGEACEAATQEPYPISGGTCEVVEVDGRRVGVVTGAGADRQRDTYDSAAFYRHPDGTLVKVGVSRAFGNSGLPGMAEVPLSARQLAALAADQRFHLE</sequence>
<proteinExistence type="predicted"/>
<dbReference type="RefSeq" id="WP_051765539.1">
    <property type="nucleotide sequence ID" value="NZ_CP034550.1"/>
</dbReference>
<evidence type="ECO:0000313" key="4">
    <source>
        <dbReference type="Proteomes" id="UP000325787"/>
    </source>
</evidence>
<accession>A0A5Q0H934</accession>
<dbReference type="EMBL" id="CP034550">
    <property type="protein sequence ID" value="QFZ22464.1"/>
    <property type="molecule type" value="Genomic_DNA"/>
</dbReference>
<keyword evidence="2" id="KW-1133">Transmembrane helix</keyword>
<dbReference type="KEGG" id="ssyi:EKG83_38105"/>
<keyword evidence="4" id="KW-1185">Reference proteome</keyword>
<gene>
    <name evidence="3" type="ORF">EKG83_38105</name>
</gene>
<organism evidence="3 4">
    <name type="scientific">Saccharothrix syringae</name>
    <name type="common">Nocardiopsis syringae</name>
    <dbReference type="NCBI Taxonomy" id="103733"/>
    <lineage>
        <taxon>Bacteria</taxon>
        <taxon>Bacillati</taxon>
        <taxon>Actinomycetota</taxon>
        <taxon>Actinomycetes</taxon>
        <taxon>Pseudonocardiales</taxon>
        <taxon>Pseudonocardiaceae</taxon>
        <taxon>Saccharothrix</taxon>
    </lineage>
</organism>
<keyword evidence="2" id="KW-0812">Transmembrane</keyword>
<reference evidence="4" key="1">
    <citation type="journal article" date="2021" name="Curr. Microbiol.">
        <title>Complete genome of nocamycin-producing strain Saccharothrix syringae NRRL B-16468 reveals the biosynthetic potential for secondary metabolites.</title>
        <authorList>
            <person name="Mo X."/>
            <person name="Yang S."/>
        </authorList>
    </citation>
    <scope>NUCLEOTIDE SEQUENCE [LARGE SCALE GENOMIC DNA]</scope>
    <source>
        <strain evidence="4">ATCC 51364 / DSM 43886 / JCM 6844 / KCTC 9398 / NBRC 14523 / NRRL B-16468 / INA 2240</strain>
    </source>
</reference>
<feature type="region of interest" description="Disordered" evidence="1">
    <location>
        <begin position="1"/>
        <end position="25"/>
    </location>
</feature>
<feature type="region of interest" description="Disordered" evidence="1">
    <location>
        <begin position="73"/>
        <end position="127"/>
    </location>
</feature>
<dbReference type="Proteomes" id="UP000325787">
    <property type="component" value="Chromosome"/>
</dbReference>
<protein>
    <submittedName>
        <fullName evidence="3">Uncharacterized protein</fullName>
    </submittedName>
</protein>
<feature type="compositionally biased region" description="Basic and acidic residues" evidence="1">
    <location>
        <begin position="1"/>
        <end position="10"/>
    </location>
</feature>
<dbReference type="OrthoDB" id="3821205at2"/>
<evidence type="ECO:0000256" key="2">
    <source>
        <dbReference type="SAM" id="Phobius"/>
    </source>
</evidence>
<feature type="transmembrane region" description="Helical" evidence="2">
    <location>
        <begin position="41"/>
        <end position="62"/>
    </location>
</feature>
<name>A0A5Q0H934_SACSY</name>
<evidence type="ECO:0000256" key="1">
    <source>
        <dbReference type="SAM" id="MobiDB-lite"/>
    </source>
</evidence>
<evidence type="ECO:0000313" key="3">
    <source>
        <dbReference type="EMBL" id="QFZ22464.1"/>
    </source>
</evidence>
<keyword evidence="2" id="KW-0472">Membrane</keyword>